<dbReference type="InterPro" id="IPR023271">
    <property type="entry name" value="Aquaporin-like"/>
</dbReference>
<dbReference type="Pfam" id="PF00230">
    <property type="entry name" value="MIP"/>
    <property type="match status" value="1"/>
</dbReference>
<dbReference type="InterPro" id="IPR000425">
    <property type="entry name" value="MIP"/>
</dbReference>
<feature type="transmembrane region" description="Helical" evidence="6">
    <location>
        <begin position="56"/>
        <end position="75"/>
    </location>
</feature>
<dbReference type="SUPFAM" id="SSF81338">
    <property type="entry name" value="Aquaporin-like"/>
    <property type="match status" value="1"/>
</dbReference>
<organism evidence="7 8">
    <name type="scientific">Orchesella cincta</name>
    <name type="common">Springtail</name>
    <name type="synonym">Podura cincta</name>
    <dbReference type="NCBI Taxonomy" id="48709"/>
    <lineage>
        <taxon>Eukaryota</taxon>
        <taxon>Metazoa</taxon>
        <taxon>Ecdysozoa</taxon>
        <taxon>Arthropoda</taxon>
        <taxon>Hexapoda</taxon>
        <taxon>Collembola</taxon>
        <taxon>Entomobryomorpha</taxon>
        <taxon>Entomobryoidea</taxon>
        <taxon>Orchesellidae</taxon>
        <taxon>Orchesellinae</taxon>
        <taxon>Orchesella</taxon>
    </lineage>
</organism>
<accession>A0A1D2M1G7</accession>
<dbReference type="Proteomes" id="UP000094527">
    <property type="component" value="Unassembled WGS sequence"/>
</dbReference>
<dbReference type="PANTHER" id="PTHR19139:SF199">
    <property type="entry name" value="MIP17260P"/>
    <property type="match status" value="1"/>
</dbReference>
<comment type="subcellular location">
    <subcellularLocation>
        <location evidence="1">Membrane</location>
        <topology evidence="1">Multi-pass membrane protein</topology>
    </subcellularLocation>
</comment>
<reference evidence="7 8" key="1">
    <citation type="journal article" date="2016" name="Genome Biol. Evol.">
        <title>Gene Family Evolution Reflects Adaptation to Soil Environmental Stressors in the Genome of the Collembolan Orchesella cincta.</title>
        <authorList>
            <person name="Faddeeva-Vakhrusheva A."/>
            <person name="Derks M.F."/>
            <person name="Anvar S.Y."/>
            <person name="Agamennone V."/>
            <person name="Suring W."/>
            <person name="Smit S."/>
            <person name="van Straalen N.M."/>
            <person name="Roelofs D."/>
        </authorList>
    </citation>
    <scope>NUCLEOTIDE SEQUENCE [LARGE SCALE GENOMIC DNA]</scope>
    <source>
        <tissue evidence="7">Mixed pool</tissue>
    </source>
</reference>
<evidence type="ECO:0000256" key="5">
    <source>
        <dbReference type="ARBA" id="ARBA00023136"/>
    </source>
</evidence>
<protein>
    <submittedName>
        <fullName evidence="7">Aquaporin-2</fullName>
    </submittedName>
</protein>
<sequence>MGQFKNLLKGSSSSDPGSFPRPLWKLVLAEFLGTAILIFFGCGSIQKLNPEDHRQLVGIALCWGLTLATLIQTLGHYSCDVNPSVTIACLCLVE</sequence>
<feature type="transmembrane region" description="Helical" evidence="6">
    <location>
        <begin position="23"/>
        <end position="44"/>
    </location>
</feature>
<name>A0A1D2M1G7_ORCCI</name>
<keyword evidence="5 6" id="KW-0472">Membrane</keyword>
<keyword evidence="8" id="KW-1185">Reference proteome</keyword>
<evidence type="ECO:0000256" key="3">
    <source>
        <dbReference type="ARBA" id="ARBA00022692"/>
    </source>
</evidence>
<dbReference type="InterPro" id="IPR034294">
    <property type="entry name" value="Aquaporin_transptr"/>
</dbReference>
<comment type="similarity">
    <text evidence="2">Belongs to the MIP/aquaporin (TC 1.A.8) family.</text>
</comment>
<dbReference type="OrthoDB" id="3222at2759"/>
<dbReference type="EMBL" id="LJIJ01007224">
    <property type="protein sequence ID" value="ODM86797.1"/>
    <property type="molecule type" value="Genomic_DNA"/>
</dbReference>
<comment type="caution">
    <text evidence="7">The sequence shown here is derived from an EMBL/GenBank/DDBJ whole genome shotgun (WGS) entry which is preliminary data.</text>
</comment>
<proteinExistence type="inferred from homology"/>
<evidence type="ECO:0000256" key="2">
    <source>
        <dbReference type="ARBA" id="ARBA00006175"/>
    </source>
</evidence>
<evidence type="ECO:0000256" key="6">
    <source>
        <dbReference type="SAM" id="Phobius"/>
    </source>
</evidence>
<evidence type="ECO:0000313" key="8">
    <source>
        <dbReference type="Proteomes" id="UP000094527"/>
    </source>
</evidence>
<evidence type="ECO:0000313" key="7">
    <source>
        <dbReference type="EMBL" id="ODM86797.1"/>
    </source>
</evidence>
<keyword evidence="4 6" id="KW-1133">Transmembrane helix</keyword>
<dbReference type="GO" id="GO:0005886">
    <property type="term" value="C:plasma membrane"/>
    <property type="evidence" value="ECO:0007669"/>
    <property type="project" value="TreeGrafter"/>
</dbReference>
<dbReference type="STRING" id="48709.A0A1D2M1G7"/>
<dbReference type="GO" id="GO:0015267">
    <property type="term" value="F:channel activity"/>
    <property type="evidence" value="ECO:0007669"/>
    <property type="project" value="InterPro"/>
</dbReference>
<dbReference type="AlphaFoldDB" id="A0A1D2M1G7"/>
<gene>
    <name evidence="7" type="ORF">Ocin01_19885</name>
</gene>
<evidence type="ECO:0000256" key="4">
    <source>
        <dbReference type="ARBA" id="ARBA00022989"/>
    </source>
</evidence>
<keyword evidence="3 6" id="KW-0812">Transmembrane</keyword>
<dbReference type="PANTHER" id="PTHR19139">
    <property type="entry name" value="AQUAPORIN TRANSPORTER"/>
    <property type="match status" value="1"/>
</dbReference>
<dbReference type="Gene3D" id="1.20.1080.10">
    <property type="entry name" value="Glycerol uptake facilitator protein"/>
    <property type="match status" value="1"/>
</dbReference>
<evidence type="ECO:0000256" key="1">
    <source>
        <dbReference type="ARBA" id="ARBA00004141"/>
    </source>
</evidence>